<reference evidence="1" key="1">
    <citation type="journal article" date="2008" name="Proc. Natl. Acad. Sci. U.S.A.">
        <title>Whole-genome comparison of disease and carriage strains provides insights into virulence evolution in Neisseria meningitidis.</title>
        <authorList>
            <person name="Schoen C."/>
            <person name="Blom J."/>
            <person name="Claus H."/>
            <person name="Schramm-Glueck A."/>
            <person name="Brandt P."/>
            <person name="Mueller T."/>
            <person name="Goesmann A."/>
            <person name="Joseph B."/>
            <person name="Konietzny S."/>
            <person name="Kurzai O."/>
            <person name="Schmitt C."/>
            <person name="Friedrich T."/>
            <person name="Linke B."/>
            <person name="Vogel U."/>
            <person name="Frosch M."/>
        </authorList>
    </citation>
    <scope>NUCLEOTIDE SEQUENCE</scope>
    <source>
        <strain evidence="1">Alpha275</strain>
    </source>
</reference>
<gene>
    <name evidence="1" type="ORF">NMW_1420</name>
</gene>
<sequence length="31" mass="3423">MQPAPAFKSSALIRLPSEGRIMLQTASDCRF</sequence>
<protein>
    <submittedName>
        <fullName evidence="1">Uncharacterized protein</fullName>
    </submittedName>
</protein>
<organism evidence="1">
    <name type="scientific">Neisseria meningitidis alpha275</name>
    <dbReference type="NCBI Taxonomy" id="295996"/>
    <lineage>
        <taxon>Bacteria</taxon>
        <taxon>Pseudomonadati</taxon>
        <taxon>Pseudomonadota</taxon>
        <taxon>Betaproteobacteria</taxon>
        <taxon>Neisseriales</taxon>
        <taxon>Neisseriaceae</taxon>
        <taxon>Neisseria</taxon>
    </lineage>
</organism>
<name>C6SKF0_NEIME</name>
<dbReference type="EMBL" id="AM889138">
    <property type="protein sequence ID" value="CBA08125.1"/>
    <property type="molecule type" value="Genomic_DNA"/>
</dbReference>
<dbReference type="AlphaFoldDB" id="C6SKF0"/>
<proteinExistence type="predicted"/>
<evidence type="ECO:0000313" key="1">
    <source>
        <dbReference type="EMBL" id="CBA08125.1"/>
    </source>
</evidence>
<accession>C6SKF0</accession>